<sequence>MLSVGAQSNYLIENSGEIVDDQKHEVYRVGRFLGKGGFARCYEVLQSSTGKKLATKVVSRESICKKTARSKMVQEIRIHRDLRHPNVVKMFDHFTDEHNVYCIMELCECQSLMELHKRRQVVSEEESRYFMGQIIAGLEYIHDLKIIHRDLKLGNLFLTGGMVVKIGDFGLATKVEEGELKKGLCGTPNYTAPEMLGKKGHSYEVDIWALGCILFTMLVGKPPFETASLQETYARIRKNRYSIPNWVTENATTLIRQLLAAQPQKRPKVHDLLKADFFTQGYWPLALPTSCLTMRPKFNFLTPEEQNLCSITVNQTRGISVAVTKKKDKSKKPSPKKQKTSLSHMSEDNGSVVDELMVTPNFERTKSSMLNNTHVEVVQLTAEEYVSNITKQLSSCVNKNITSQPKIDDIIEPSCKPVFWISHWLDASDKYGFSYKLNDNSCGALFNDKTTLSVDCAGKQIQYIDKVGNEMFFKVRSSIPEFLHKKMKLMTRFEEYMEKGLRKAGENFFFKNGDELLRLPVVSRFVRLRNAIFMLLDNGTLQVNFFSDHDKYIICPLMEAVTCLSGDGKDMKTFKMAKMEKYGVPPEIRKKLYFIESILSSGRFVQAPVTSPMSFSSCPPTPSSMSSRMSVEAR</sequence>
<evidence type="ECO:0000256" key="9">
    <source>
        <dbReference type="ARBA" id="ARBA00048347"/>
    </source>
</evidence>
<dbReference type="InterPro" id="IPR033701">
    <property type="entry name" value="POLO_box_1"/>
</dbReference>
<dbReference type="PROSITE" id="PS50011">
    <property type="entry name" value="PROTEIN_KINASE_DOM"/>
    <property type="match status" value="1"/>
</dbReference>
<keyword evidence="7 10" id="KW-0067">ATP-binding</keyword>
<evidence type="ECO:0000256" key="5">
    <source>
        <dbReference type="ARBA" id="ARBA00022741"/>
    </source>
</evidence>
<protein>
    <recommendedName>
        <fullName evidence="11">Serine/threonine-protein kinase PLK</fullName>
        <ecNumber evidence="11">2.7.11.21</ecNumber>
    </recommendedName>
    <alternativeName>
        <fullName evidence="11">Polo-like kinase</fullName>
    </alternativeName>
</protein>
<dbReference type="GO" id="GO:0106310">
    <property type="term" value="F:protein serine kinase activity"/>
    <property type="evidence" value="ECO:0007669"/>
    <property type="project" value="RHEA"/>
</dbReference>
<dbReference type="GO" id="GO:0005634">
    <property type="term" value="C:nucleus"/>
    <property type="evidence" value="ECO:0007669"/>
    <property type="project" value="TreeGrafter"/>
</dbReference>
<keyword evidence="2 11" id="KW-0723">Serine/threonine-protein kinase</keyword>
<dbReference type="SUPFAM" id="SSF56112">
    <property type="entry name" value="Protein kinase-like (PK-like)"/>
    <property type="match status" value="1"/>
</dbReference>
<evidence type="ECO:0000256" key="11">
    <source>
        <dbReference type="RuleBase" id="RU361162"/>
    </source>
</evidence>
<dbReference type="SUPFAM" id="SSF82615">
    <property type="entry name" value="Polo-box domain"/>
    <property type="match status" value="2"/>
</dbReference>
<comment type="catalytic activity">
    <reaction evidence="8 11">
        <text>L-threonyl-[protein] + ATP = O-phospho-L-threonyl-[protein] + ADP + H(+)</text>
        <dbReference type="Rhea" id="RHEA:46608"/>
        <dbReference type="Rhea" id="RHEA-COMP:11060"/>
        <dbReference type="Rhea" id="RHEA-COMP:11605"/>
        <dbReference type="ChEBI" id="CHEBI:15378"/>
        <dbReference type="ChEBI" id="CHEBI:30013"/>
        <dbReference type="ChEBI" id="CHEBI:30616"/>
        <dbReference type="ChEBI" id="CHEBI:61977"/>
        <dbReference type="ChEBI" id="CHEBI:456216"/>
        <dbReference type="EC" id="2.7.11.21"/>
    </reaction>
</comment>
<dbReference type="Pfam" id="PF00659">
    <property type="entry name" value="POLO_box"/>
    <property type="match status" value="2"/>
</dbReference>
<organism evidence="15 16">
    <name type="scientific">Steinernema glaseri</name>
    <dbReference type="NCBI Taxonomy" id="37863"/>
    <lineage>
        <taxon>Eukaryota</taxon>
        <taxon>Metazoa</taxon>
        <taxon>Ecdysozoa</taxon>
        <taxon>Nematoda</taxon>
        <taxon>Chromadorea</taxon>
        <taxon>Rhabditida</taxon>
        <taxon>Tylenchina</taxon>
        <taxon>Panagrolaimomorpha</taxon>
        <taxon>Strongyloidoidea</taxon>
        <taxon>Steinernematidae</taxon>
        <taxon>Steinernema</taxon>
    </lineage>
</organism>
<evidence type="ECO:0000256" key="2">
    <source>
        <dbReference type="ARBA" id="ARBA00022527"/>
    </source>
</evidence>
<dbReference type="FunFam" id="3.30.200.20:FF:000091">
    <property type="entry name" value="Serine/threonine-protein kinase PLK"/>
    <property type="match status" value="1"/>
</dbReference>
<dbReference type="GO" id="GO:0004713">
    <property type="term" value="F:protein tyrosine kinase activity"/>
    <property type="evidence" value="ECO:0007669"/>
    <property type="project" value="InterPro"/>
</dbReference>
<evidence type="ECO:0000259" key="14">
    <source>
        <dbReference type="PROSITE" id="PS50078"/>
    </source>
</evidence>
<dbReference type="PROSITE" id="PS50078">
    <property type="entry name" value="POLO_BOX"/>
    <property type="match status" value="2"/>
</dbReference>
<dbReference type="GO" id="GO:0000922">
    <property type="term" value="C:spindle pole"/>
    <property type="evidence" value="ECO:0007669"/>
    <property type="project" value="TreeGrafter"/>
</dbReference>
<dbReference type="InterPro" id="IPR017441">
    <property type="entry name" value="Protein_kinase_ATP_BS"/>
</dbReference>
<dbReference type="PROSITE" id="PS00108">
    <property type="entry name" value="PROTEIN_KINASE_ST"/>
    <property type="match status" value="1"/>
</dbReference>
<dbReference type="GO" id="GO:0000776">
    <property type="term" value="C:kinetochore"/>
    <property type="evidence" value="ECO:0007669"/>
    <property type="project" value="TreeGrafter"/>
</dbReference>
<dbReference type="WBParaSite" id="L893_g27060.t1">
    <property type="protein sequence ID" value="L893_g27060.t1"/>
    <property type="gene ID" value="L893_g27060"/>
</dbReference>
<dbReference type="SMART" id="SM00219">
    <property type="entry name" value="TyrKc"/>
    <property type="match status" value="1"/>
</dbReference>
<evidence type="ECO:0000256" key="8">
    <source>
        <dbReference type="ARBA" id="ARBA00047802"/>
    </source>
</evidence>
<dbReference type="FunFam" id="1.10.510.10:FF:000571">
    <property type="entry name" value="Maternal embryonic leucine zipper kinase"/>
    <property type="match status" value="1"/>
</dbReference>
<dbReference type="Gene3D" id="1.10.510.10">
    <property type="entry name" value="Transferase(Phosphotransferase) domain 1"/>
    <property type="match status" value="1"/>
</dbReference>
<evidence type="ECO:0000256" key="1">
    <source>
        <dbReference type="ARBA" id="ARBA00001946"/>
    </source>
</evidence>
<dbReference type="GO" id="GO:0004674">
    <property type="term" value="F:protein serine/threonine kinase activity"/>
    <property type="evidence" value="ECO:0007669"/>
    <property type="project" value="UniProtKB-KW"/>
</dbReference>
<dbReference type="Pfam" id="PF00069">
    <property type="entry name" value="Pkinase"/>
    <property type="match status" value="1"/>
</dbReference>
<dbReference type="Gene3D" id="3.30.1120.30">
    <property type="entry name" value="POLO box domain"/>
    <property type="match status" value="2"/>
</dbReference>
<proteinExistence type="inferred from homology"/>
<dbReference type="EC" id="2.7.11.21" evidence="11"/>
<dbReference type="InterPro" id="IPR011009">
    <property type="entry name" value="Kinase-like_dom_sf"/>
</dbReference>
<comment type="similarity">
    <text evidence="11">Belongs to the protein kinase superfamily. Ser/Thr protein kinase family. CDC5/Polo subfamily.</text>
</comment>
<name>A0A1I7ZK03_9BILA</name>
<dbReference type="Proteomes" id="UP000095287">
    <property type="component" value="Unplaced"/>
</dbReference>
<dbReference type="InterPro" id="IPR020635">
    <property type="entry name" value="Tyr_kinase_cat_dom"/>
</dbReference>
<dbReference type="PROSITE" id="PS00107">
    <property type="entry name" value="PROTEIN_KINASE_ATP"/>
    <property type="match status" value="1"/>
</dbReference>
<accession>A0A1I7ZK03</accession>
<evidence type="ECO:0000313" key="15">
    <source>
        <dbReference type="Proteomes" id="UP000095287"/>
    </source>
</evidence>
<feature type="region of interest" description="Disordered" evidence="12">
    <location>
        <begin position="612"/>
        <end position="634"/>
    </location>
</feature>
<evidence type="ECO:0000256" key="4">
    <source>
        <dbReference type="ARBA" id="ARBA00022737"/>
    </source>
</evidence>
<dbReference type="InterPro" id="IPR000959">
    <property type="entry name" value="POLO_box_dom"/>
</dbReference>
<feature type="binding site" evidence="10">
    <location>
        <position position="65"/>
    </location>
    <ligand>
        <name>ATP</name>
        <dbReference type="ChEBI" id="CHEBI:30616"/>
    </ligand>
</feature>
<evidence type="ECO:0000256" key="3">
    <source>
        <dbReference type="ARBA" id="ARBA00022679"/>
    </source>
</evidence>
<dbReference type="GO" id="GO:0005524">
    <property type="term" value="F:ATP binding"/>
    <property type="evidence" value="ECO:0007669"/>
    <property type="project" value="UniProtKB-UniRule"/>
</dbReference>
<dbReference type="SMART" id="SM00220">
    <property type="entry name" value="S_TKc"/>
    <property type="match status" value="1"/>
</dbReference>
<evidence type="ECO:0000256" key="12">
    <source>
        <dbReference type="SAM" id="MobiDB-lite"/>
    </source>
</evidence>
<keyword evidence="3 11" id="KW-0808">Transferase</keyword>
<evidence type="ECO:0000256" key="7">
    <source>
        <dbReference type="ARBA" id="ARBA00022840"/>
    </source>
</evidence>
<evidence type="ECO:0000256" key="6">
    <source>
        <dbReference type="ARBA" id="ARBA00022777"/>
    </source>
</evidence>
<dbReference type="InterPro" id="IPR008271">
    <property type="entry name" value="Ser/Thr_kinase_AS"/>
</dbReference>
<dbReference type="CDD" id="cd13118">
    <property type="entry name" value="POLO_box_1"/>
    <property type="match status" value="1"/>
</dbReference>
<comment type="catalytic activity">
    <reaction evidence="9">
        <text>L-seryl-[protein] + ATP = O-phospho-L-seryl-[protein] + ADP + H(+)</text>
        <dbReference type="Rhea" id="RHEA:17989"/>
        <dbReference type="Rhea" id="RHEA-COMP:9863"/>
        <dbReference type="Rhea" id="RHEA-COMP:11604"/>
        <dbReference type="ChEBI" id="CHEBI:15378"/>
        <dbReference type="ChEBI" id="CHEBI:29999"/>
        <dbReference type="ChEBI" id="CHEBI:30616"/>
        <dbReference type="ChEBI" id="CHEBI:83421"/>
        <dbReference type="ChEBI" id="CHEBI:456216"/>
        <dbReference type="EC" id="2.7.11.21"/>
    </reaction>
</comment>
<dbReference type="InterPro" id="IPR036947">
    <property type="entry name" value="POLO_box_dom_sf"/>
</dbReference>
<dbReference type="AlphaFoldDB" id="A0A1I7ZK03"/>
<keyword evidence="6 11" id="KW-0418">Kinase</keyword>
<dbReference type="GO" id="GO:0007052">
    <property type="term" value="P:mitotic spindle organization"/>
    <property type="evidence" value="ECO:0007669"/>
    <property type="project" value="TreeGrafter"/>
</dbReference>
<feature type="compositionally biased region" description="Basic residues" evidence="12">
    <location>
        <begin position="324"/>
        <end position="339"/>
    </location>
</feature>
<dbReference type="Gene3D" id="3.30.200.20">
    <property type="entry name" value="Phosphorylase Kinase, domain 1"/>
    <property type="match status" value="1"/>
</dbReference>
<dbReference type="CDD" id="cd13117">
    <property type="entry name" value="POLO_box_2"/>
    <property type="match status" value="1"/>
</dbReference>
<dbReference type="InterPro" id="IPR033695">
    <property type="entry name" value="POLO_box_2"/>
</dbReference>
<feature type="domain" description="POLO box" evidence="14">
    <location>
        <begin position="420"/>
        <end position="499"/>
    </location>
</feature>
<dbReference type="PANTHER" id="PTHR24345:SF93">
    <property type="entry name" value="SERINE_THREONINE-PROTEIN KINASE PLK1"/>
    <property type="match status" value="1"/>
</dbReference>
<dbReference type="PANTHER" id="PTHR24345">
    <property type="entry name" value="SERINE/THREONINE-PROTEIN KINASE PLK"/>
    <property type="match status" value="1"/>
</dbReference>
<evidence type="ECO:0000259" key="13">
    <source>
        <dbReference type="PROSITE" id="PS50011"/>
    </source>
</evidence>
<feature type="region of interest" description="Disordered" evidence="12">
    <location>
        <begin position="322"/>
        <end position="347"/>
    </location>
</feature>
<dbReference type="GO" id="GO:0005813">
    <property type="term" value="C:centrosome"/>
    <property type="evidence" value="ECO:0007669"/>
    <property type="project" value="TreeGrafter"/>
</dbReference>
<evidence type="ECO:0000256" key="10">
    <source>
        <dbReference type="PROSITE-ProRule" id="PRU10141"/>
    </source>
</evidence>
<feature type="domain" description="Protein kinase" evidence="13">
    <location>
        <begin position="27"/>
        <end position="278"/>
    </location>
</feature>
<reference evidence="16" key="1">
    <citation type="submission" date="2016-11" db="UniProtKB">
        <authorList>
            <consortium name="WormBaseParasite"/>
        </authorList>
    </citation>
    <scope>IDENTIFICATION</scope>
</reference>
<keyword evidence="4" id="KW-0677">Repeat</keyword>
<comment type="cofactor">
    <cofactor evidence="1">
        <name>Mg(2+)</name>
        <dbReference type="ChEBI" id="CHEBI:18420"/>
    </cofactor>
</comment>
<keyword evidence="5 10" id="KW-0547">Nucleotide-binding</keyword>
<evidence type="ECO:0000313" key="16">
    <source>
        <dbReference type="WBParaSite" id="L893_g27060.t1"/>
    </source>
</evidence>
<dbReference type="InterPro" id="IPR000719">
    <property type="entry name" value="Prot_kinase_dom"/>
</dbReference>
<feature type="domain" description="POLO box" evidence="14">
    <location>
        <begin position="521"/>
        <end position="604"/>
    </location>
</feature>
<keyword evidence="15" id="KW-1185">Reference proteome</keyword>
<dbReference type="GO" id="GO:0005737">
    <property type="term" value="C:cytoplasm"/>
    <property type="evidence" value="ECO:0007669"/>
    <property type="project" value="TreeGrafter"/>
</dbReference>
<dbReference type="CDD" id="cd14099">
    <property type="entry name" value="STKc_PLK"/>
    <property type="match status" value="1"/>
</dbReference>